<dbReference type="InterPro" id="IPR036047">
    <property type="entry name" value="F-box-like_dom_sf"/>
</dbReference>
<name>A0AAD4LA26_9AGAM</name>
<comment type="caution">
    <text evidence="2">The sequence shown here is derived from an EMBL/GenBank/DDBJ whole genome shotgun (WGS) entry which is preliminary data.</text>
</comment>
<dbReference type="Pfam" id="PF12937">
    <property type="entry name" value="F-box-like"/>
    <property type="match status" value="1"/>
</dbReference>
<dbReference type="Proteomes" id="UP001201163">
    <property type="component" value="Unassembled WGS sequence"/>
</dbReference>
<reference evidence="2" key="1">
    <citation type="submission" date="2022-01" db="EMBL/GenBank/DDBJ databases">
        <title>Comparative genomics reveals a dynamic genome evolution in the ectomycorrhizal milk-cap (Lactarius) mushrooms.</title>
        <authorList>
            <consortium name="DOE Joint Genome Institute"/>
            <person name="Lebreton A."/>
            <person name="Tang N."/>
            <person name="Kuo A."/>
            <person name="LaButti K."/>
            <person name="Drula E."/>
            <person name="Barry K."/>
            <person name="Clum A."/>
            <person name="Lipzen A."/>
            <person name="Mousain D."/>
            <person name="Ng V."/>
            <person name="Wang R."/>
            <person name="Wang X."/>
            <person name="Dai Y."/>
            <person name="Henrissat B."/>
            <person name="Grigoriev I.V."/>
            <person name="Guerin-Laguette A."/>
            <person name="Yu F."/>
            <person name="Martin F.M."/>
        </authorList>
    </citation>
    <scope>NUCLEOTIDE SEQUENCE</scope>
    <source>
        <strain evidence="2">QP</strain>
    </source>
</reference>
<dbReference type="Gene3D" id="1.20.1280.50">
    <property type="match status" value="1"/>
</dbReference>
<dbReference type="EMBL" id="JAKELL010000088">
    <property type="protein sequence ID" value="KAH8983455.1"/>
    <property type="molecule type" value="Genomic_DNA"/>
</dbReference>
<evidence type="ECO:0000313" key="3">
    <source>
        <dbReference type="Proteomes" id="UP001201163"/>
    </source>
</evidence>
<protein>
    <recommendedName>
        <fullName evidence="1">F-box domain-containing protein</fullName>
    </recommendedName>
</protein>
<dbReference type="CDD" id="cd09917">
    <property type="entry name" value="F-box_SF"/>
    <property type="match status" value="1"/>
</dbReference>
<gene>
    <name evidence="2" type="ORF">EDB92DRAFT_2117462</name>
</gene>
<feature type="domain" description="F-box" evidence="1">
    <location>
        <begin position="71"/>
        <end position="112"/>
    </location>
</feature>
<evidence type="ECO:0000313" key="2">
    <source>
        <dbReference type="EMBL" id="KAH8983455.1"/>
    </source>
</evidence>
<accession>A0AAD4LA26</accession>
<keyword evidence="3" id="KW-1185">Reference proteome</keyword>
<dbReference type="InterPro" id="IPR001810">
    <property type="entry name" value="F-box_dom"/>
</dbReference>
<organism evidence="2 3">
    <name type="scientific">Lactarius akahatsu</name>
    <dbReference type="NCBI Taxonomy" id="416441"/>
    <lineage>
        <taxon>Eukaryota</taxon>
        <taxon>Fungi</taxon>
        <taxon>Dikarya</taxon>
        <taxon>Basidiomycota</taxon>
        <taxon>Agaricomycotina</taxon>
        <taxon>Agaricomycetes</taxon>
        <taxon>Russulales</taxon>
        <taxon>Russulaceae</taxon>
        <taxon>Lactarius</taxon>
    </lineage>
</organism>
<dbReference type="SUPFAM" id="SSF81383">
    <property type="entry name" value="F-box domain"/>
    <property type="match status" value="1"/>
</dbReference>
<dbReference type="AlphaFoldDB" id="A0AAD4LA26"/>
<evidence type="ECO:0000259" key="1">
    <source>
        <dbReference type="Pfam" id="PF12937"/>
    </source>
</evidence>
<proteinExistence type="predicted"/>
<sequence length="531" mass="59536">MSDQLGGARSLYNRLVWHLGGTYLSRVVTTTKTIIHRIYHKGRNALPVRALISLHDKPRQKMGRELHAGAQTLPDDVLLEIFGNSRLASPKSSPWKWHRLAQVCRRWRFVVFAYSHLLDLRIVSTYNKPIWEAPDFWPTLPVIIWCPRSELHLYLSAKDEDSVFDILTNPAEKCTSFKLREEPPKYLELRTLHIRATEGSVLPDKFLGASTPGPQLRVIPCVIHLDGTALPTLPPPLSSSKKLVSLRLENIPPEGYFTPVIGLSSATQLELLEIGFHSCVFTPLLQRRDDAPHLPPCVVLPSLVEFQFTSDSKYLEDFASRVDAPIVEPIGVTFTCSYVLDTYEICNFFGRGEETRSSPHRTRIHPPFLPFSIFLRVVSVAAPRPQSATRVTRIEIEGFPEPSRWRRELNPTNWLPLLRAFTGVKRLHVVGTLVSSVVSALAQVTGETIQEIMPALRDLHLQGGPGTSASTSASVESFITARKLYGVPISDLLSRSPSMSDTMVFILSSFVEDGAICLLKLHAAQQFAWDE</sequence>